<evidence type="ECO:0000256" key="2">
    <source>
        <dbReference type="ARBA" id="ARBA00006185"/>
    </source>
</evidence>
<feature type="compositionally biased region" description="Low complexity" evidence="11">
    <location>
        <begin position="609"/>
        <end position="624"/>
    </location>
</feature>
<organism evidence="12 13">
    <name type="scientific">Acrasis kona</name>
    <dbReference type="NCBI Taxonomy" id="1008807"/>
    <lineage>
        <taxon>Eukaryota</taxon>
        <taxon>Discoba</taxon>
        <taxon>Heterolobosea</taxon>
        <taxon>Tetramitia</taxon>
        <taxon>Eutetramitia</taxon>
        <taxon>Acrasidae</taxon>
        <taxon>Acrasis</taxon>
    </lineage>
</organism>
<keyword evidence="6 10" id="KW-1133">Transmembrane helix</keyword>
<comment type="subcellular location">
    <subcellularLocation>
        <location evidence="1 10">Preautophagosomal structure membrane</location>
        <topology evidence="1 10">Multi-pass membrane protein</topology>
    </subcellularLocation>
</comment>
<protein>
    <recommendedName>
        <fullName evidence="3 10">Autophagy-related protein 9</fullName>
    </recommendedName>
</protein>
<comment type="similarity">
    <text evidence="2 10">Belongs to the ATG9 family.</text>
</comment>
<dbReference type="GO" id="GO:0034727">
    <property type="term" value="P:piecemeal microautophagy of the nucleus"/>
    <property type="evidence" value="ECO:0007669"/>
    <property type="project" value="TreeGrafter"/>
</dbReference>
<comment type="function">
    <text evidence="10">Phospholipid scramblase involved in autophagy. Cycles between the preautophagosomal structure/phagophore assembly site (PAS) and the cytoplasmic vesicle pool and supplies membrane for the growing autophagosome. Lipid scramblase activity plays a key role in preautophagosomal structure/phagophore assembly by distributing the phospholipids that arrive through ATG2 from the cytoplasmic to the luminal leaflet of the bilayer, thereby driving autophagosomal membrane expansion.</text>
</comment>
<evidence type="ECO:0000256" key="5">
    <source>
        <dbReference type="ARBA" id="ARBA00022692"/>
    </source>
</evidence>
<feature type="compositionally biased region" description="Polar residues" evidence="11">
    <location>
        <begin position="589"/>
        <end position="608"/>
    </location>
</feature>
<evidence type="ECO:0000256" key="11">
    <source>
        <dbReference type="SAM" id="MobiDB-lite"/>
    </source>
</evidence>
<keyword evidence="4 10" id="KW-0813">Transport</keyword>
<keyword evidence="5 10" id="KW-0812">Transmembrane</keyword>
<dbReference type="Pfam" id="PF04109">
    <property type="entry name" value="ATG9"/>
    <property type="match status" value="1"/>
</dbReference>
<feature type="compositionally biased region" description="Basic and acidic residues" evidence="11">
    <location>
        <begin position="660"/>
        <end position="676"/>
    </location>
</feature>
<comment type="caution">
    <text evidence="12">The sequence shown here is derived from an EMBL/GenBank/DDBJ whole genome shotgun (WGS) entry which is preliminary data.</text>
</comment>
<keyword evidence="13" id="KW-1185">Reference proteome</keyword>
<evidence type="ECO:0000256" key="9">
    <source>
        <dbReference type="ARBA" id="ARBA00023136"/>
    </source>
</evidence>
<feature type="transmembrane region" description="Helical" evidence="10">
    <location>
        <begin position="92"/>
        <end position="111"/>
    </location>
</feature>
<name>A0AAW2YNU7_9EUKA</name>
<evidence type="ECO:0000256" key="6">
    <source>
        <dbReference type="ARBA" id="ARBA00022989"/>
    </source>
</evidence>
<feature type="transmembrane region" description="Helical" evidence="10">
    <location>
        <begin position="292"/>
        <end position="314"/>
    </location>
</feature>
<evidence type="ECO:0000313" key="12">
    <source>
        <dbReference type="EMBL" id="KAL0478621.1"/>
    </source>
</evidence>
<keyword evidence="7 10" id="KW-0072">Autophagy</keyword>
<reference evidence="12 13" key="1">
    <citation type="submission" date="2024-03" db="EMBL/GenBank/DDBJ databases">
        <title>The Acrasis kona genome and developmental transcriptomes reveal deep origins of eukaryotic multicellular pathways.</title>
        <authorList>
            <person name="Sheikh S."/>
            <person name="Fu C.-J."/>
            <person name="Brown M.W."/>
            <person name="Baldauf S.L."/>
        </authorList>
    </citation>
    <scope>NUCLEOTIDE SEQUENCE [LARGE SCALE GENOMIC DNA]</scope>
    <source>
        <strain evidence="12 13">ATCC MYA-3509</strain>
    </source>
</reference>
<accession>A0AAW2YNU7</accession>
<feature type="transmembrane region" description="Helical" evidence="10">
    <location>
        <begin position="375"/>
        <end position="397"/>
    </location>
</feature>
<dbReference type="Proteomes" id="UP001431209">
    <property type="component" value="Unassembled WGS sequence"/>
</dbReference>
<gene>
    <name evidence="12" type="ORF">AKO1_005020</name>
</gene>
<dbReference type="GO" id="GO:0006869">
    <property type="term" value="P:lipid transport"/>
    <property type="evidence" value="ECO:0007669"/>
    <property type="project" value="UniProtKB-KW"/>
</dbReference>
<evidence type="ECO:0000313" key="13">
    <source>
        <dbReference type="Proteomes" id="UP001431209"/>
    </source>
</evidence>
<dbReference type="AlphaFoldDB" id="A0AAW2YNU7"/>
<evidence type="ECO:0000256" key="3">
    <source>
        <dbReference type="ARBA" id="ARBA00018074"/>
    </source>
</evidence>
<dbReference type="GO" id="GO:0034497">
    <property type="term" value="P:protein localization to phagophore assembly site"/>
    <property type="evidence" value="ECO:0007669"/>
    <property type="project" value="TreeGrafter"/>
</dbReference>
<dbReference type="PANTHER" id="PTHR13038">
    <property type="entry name" value="APG9 AUTOPHAGY 9"/>
    <property type="match status" value="1"/>
</dbReference>
<feature type="transmembrane region" description="Helical" evidence="10">
    <location>
        <begin position="402"/>
        <end position="423"/>
    </location>
</feature>
<proteinExistence type="inferred from homology"/>
<feature type="region of interest" description="Disordered" evidence="11">
    <location>
        <begin position="589"/>
        <end position="686"/>
    </location>
</feature>
<dbReference type="GO" id="GO:0034045">
    <property type="term" value="C:phagophore assembly site membrane"/>
    <property type="evidence" value="ECO:0007669"/>
    <property type="project" value="UniProtKB-SubCell"/>
</dbReference>
<dbReference type="PANTHER" id="PTHR13038:SF10">
    <property type="entry name" value="AUTOPHAGY-RELATED PROTEIN 9"/>
    <property type="match status" value="1"/>
</dbReference>
<sequence length="704" mass="82404">MSSNGPQYLPLDQHDSYDDYELEDDNINNETSLQIEELESRTNDADGSLIDSGHNQRESLGIDDLDQFFKRVYSFYKHKGFWCLFAYRTLKLINVLFVIGFTSFLSILVNWQQVWNCKDQETCNAASKHLIRENYLKDLAWWRILIITFELAMLSYWLFRFVQFIIELYNMYYIKIFYERELNLSDRELQTIKWHEVVEKIELLQKTKSIYINGELTAIDITNRIMRKDNYLIAFVNMDILNLRIPIPFLNKRFVLTQSLVWNLRYAISSLFGADFKIKNVQVKELKNMFRLLGFLNFIASPFIFFFLLVYTFFKYSAQIKNDPVAIIERKWSTLARWKFRDFNELQHVFEERLKEAYAPATKYVDQFPSHLLSIFGRSVMFLGSSFAAVIIVLSFVKSPTLLYLTFFDQTLIWWLGILLLVYGTSRSVVIEEHRVFAPDTFLQETCLHIHYCPPNWKGLGHHQSVRDEFESLFPVSLLWMLQEMSSILITPLILFFSLPDSAEGIIDFVNKKTVKDPNVGDICRYSTFNFSYYGDVRYGSMPQATDENEPRCWHGKMEISYLNFSMTHPNWIPPKEYGTEVLRENLTKSLHGSTTSTKPNAATTEYQDTISPPTPDTATTSSAGVNAQTMSFDDPSPLPNSQFPFEKNTNDTQNVDAQNDTKKARKEQKETRQESPRSNQMYNSTDYFNMLGSYFPSKSTHRM</sequence>
<dbReference type="GO" id="GO:0005776">
    <property type="term" value="C:autophagosome"/>
    <property type="evidence" value="ECO:0007669"/>
    <property type="project" value="TreeGrafter"/>
</dbReference>
<keyword evidence="8 10" id="KW-0445">Lipid transport</keyword>
<evidence type="ECO:0000256" key="1">
    <source>
        <dbReference type="ARBA" id="ARBA00004511"/>
    </source>
</evidence>
<dbReference type="EMBL" id="JAOPGA020000446">
    <property type="protein sequence ID" value="KAL0478621.1"/>
    <property type="molecule type" value="Genomic_DNA"/>
</dbReference>
<dbReference type="GO" id="GO:0061709">
    <property type="term" value="P:reticulophagy"/>
    <property type="evidence" value="ECO:0007669"/>
    <property type="project" value="TreeGrafter"/>
</dbReference>
<evidence type="ECO:0000256" key="10">
    <source>
        <dbReference type="RuleBase" id="RU364027"/>
    </source>
</evidence>
<evidence type="ECO:0000256" key="8">
    <source>
        <dbReference type="ARBA" id="ARBA00023055"/>
    </source>
</evidence>
<feature type="transmembrane region" description="Helical" evidence="10">
    <location>
        <begin position="140"/>
        <end position="159"/>
    </location>
</feature>
<evidence type="ECO:0000256" key="7">
    <source>
        <dbReference type="ARBA" id="ARBA00023006"/>
    </source>
</evidence>
<evidence type="ECO:0000256" key="4">
    <source>
        <dbReference type="ARBA" id="ARBA00022448"/>
    </source>
</evidence>
<feature type="compositionally biased region" description="Polar residues" evidence="11">
    <location>
        <begin position="677"/>
        <end position="686"/>
    </location>
</feature>
<dbReference type="InterPro" id="IPR007241">
    <property type="entry name" value="Autophagy-rel_prot_9"/>
</dbReference>
<dbReference type="GO" id="GO:0000422">
    <property type="term" value="P:autophagy of mitochondrion"/>
    <property type="evidence" value="ECO:0007669"/>
    <property type="project" value="TreeGrafter"/>
</dbReference>
<keyword evidence="9 10" id="KW-0472">Membrane</keyword>